<dbReference type="InterPro" id="IPR036249">
    <property type="entry name" value="Thioredoxin-like_sf"/>
</dbReference>
<comment type="caution">
    <text evidence="4">The sequence shown here is derived from an EMBL/GenBank/DDBJ whole genome shotgun (WGS) entry which is preliminary data.</text>
</comment>
<dbReference type="GO" id="GO:0005789">
    <property type="term" value="C:endoplasmic reticulum membrane"/>
    <property type="evidence" value="ECO:0007669"/>
    <property type="project" value="TreeGrafter"/>
</dbReference>
<keyword evidence="6" id="KW-1185">Reference proteome</keyword>
<dbReference type="AlphaFoldDB" id="A0A814QHJ9"/>
<dbReference type="EMBL" id="CAJNOJ010000107">
    <property type="protein sequence ID" value="CAF1126618.1"/>
    <property type="molecule type" value="Genomic_DNA"/>
</dbReference>
<gene>
    <name evidence="5" type="ORF">EDS130_LOCUS21348</name>
    <name evidence="4" type="ORF">XAT740_LOCUS19316</name>
</gene>
<feature type="domain" description="Thioredoxin" evidence="3">
    <location>
        <begin position="6"/>
        <end position="134"/>
    </location>
</feature>
<dbReference type="PROSITE" id="PS51352">
    <property type="entry name" value="THIOREDOXIN_2"/>
    <property type="match status" value="1"/>
</dbReference>
<dbReference type="GO" id="GO:0003756">
    <property type="term" value="F:protein disulfide isomerase activity"/>
    <property type="evidence" value="ECO:0007669"/>
    <property type="project" value="TreeGrafter"/>
</dbReference>
<dbReference type="Proteomes" id="UP000663852">
    <property type="component" value="Unassembled WGS sequence"/>
</dbReference>
<evidence type="ECO:0000313" key="6">
    <source>
        <dbReference type="Proteomes" id="UP000663828"/>
    </source>
</evidence>
<evidence type="ECO:0000259" key="3">
    <source>
        <dbReference type="PROSITE" id="PS51352"/>
    </source>
</evidence>
<dbReference type="PANTHER" id="PTHR46295">
    <property type="entry name" value="ENDOPLASMIC RETICULUM RESIDENT PROTEIN 44"/>
    <property type="match status" value="1"/>
</dbReference>
<dbReference type="Pfam" id="PF13848">
    <property type="entry name" value="Thioredoxin_6"/>
    <property type="match status" value="1"/>
</dbReference>
<name>A0A814QHJ9_ADIRI</name>
<reference evidence="4" key="1">
    <citation type="submission" date="2021-02" db="EMBL/GenBank/DDBJ databases">
        <authorList>
            <person name="Nowell W R."/>
        </authorList>
    </citation>
    <scope>NUCLEOTIDE SEQUENCE</scope>
</reference>
<evidence type="ECO:0000256" key="1">
    <source>
        <dbReference type="SAM" id="MobiDB-lite"/>
    </source>
</evidence>
<dbReference type="InterPro" id="IPR052643">
    <property type="entry name" value="ERP44"/>
</dbReference>
<organism evidence="4 6">
    <name type="scientific">Adineta ricciae</name>
    <name type="common">Rotifer</name>
    <dbReference type="NCBI Taxonomy" id="249248"/>
    <lineage>
        <taxon>Eukaryota</taxon>
        <taxon>Metazoa</taxon>
        <taxon>Spiralia</taxon>
        <taxon>Gnathifera</taxon>
        <taxon>Rotifera</taxon>
        <taxon>Eurotatoria</taxon>
        <taxon>Bdelloidea</taxon>
        <taxon>Adinetida</taxon>
        <taxon>Adinetidae</taxon>
        <taxon>Adineta</taxon>
    </lineage>
</organism>
<dbReference type="EMBL" id="CAJNOR010001314">
    <property type="protein sequence ID" value="CAF1119775.1"/>
    <property type="molecule type" value="Genomic_DNA"/>
</dbReference>
<sequence length="430" mass="48982">MWNKQSRSIFVLVLVYLTSVNGGAIQLTSSNIDSILSSYEVVFINFYANWCRFSQMLDPIYNELADKVAREFPQHGLIAIGKVDCDAENAIAVKYHVNKYPTLKLYRHGVMTKREYRGARQADAFMDFLRKQIETSITRLASPSDLYTLDSKKRYVVGHFDDENSENYKTFIKVASLLRDECNFVASTNKDDFKNERPSNDVIYYRPVQALNEKETYYTGLINQQESLLTWSREKCVPLVREITFANAEELTDEGLPFLILFHKADDHDSVVAFEREVAKQLMSERSSVNCLHADGAQFLHPLQHLGKSLNDLPLLAIDSFKHMFLFPDINEMSKDGKLLQFVKDLHSEKLHRDFHNPPPPTQPTTTVPSVGESGDSKSKHIPKTSSDASASANAANQFLKHGADPSVPPESVFVRLSPNRQRYSFRDEL</sequence>
<dbReference type="SUPFAM" id="SSF52833">
    <property type="entry name" value="Thioredoxin-like"/>
    <property type="match status" value="3"/>
</dbReference>
<evidence type="ECO:0000313" key="4">
    <source>
        <dbReference type="EMBL" id="CAF1119775.1"/>
    </source>
</evidence>
<dbReference type="Gene3D" id="3.40.30.10">
    <property type="entry name" value="Glutaredoxin"/>
    <property type="match status" value="3"/>
</dbReference>
<dbReference type="PANTHER" id="PTHR46295:SF1">
    <property type="entry name" value="ENDOPLASMIC RETICULUM RESIDENT PROTEIN 44"/>
    <property type="match status" value="1"/>
</dbReference>
<protein>
    <recommendedName>
        <fullName evidence="3">Thioredoxin domain-containing protein</fullName>
    </recommendedName>
</protein>
<dbReference type="GO" id="GO:0005793">
    <property type="term" value="C:endoplasmic reticulum-Golgi intermediate compartment"/>
    <property type="evidence" value="ECO:0007669"/>
    <property type="project" value="TreeGrafter"/>
</dbReference>
<dbReference type="Pfam" id="PF00085">
    <property type="entry name" value="Thioredoxin"/>
    <property type="match status" value="1"/>
</dbReference>
<dbReference type="OrthoDB" id="294696at2759"/>
<proteinExistence type="predicted"/>
<feature type="compositionally biased region" description="Low complexity" evidence="1">
    <location>
        <begin position="386"/>
        <end position="397"/>
    </location>
</feature>
<evidence type="ECO:0000313" key="5">
    <source>
        <dbReference type="EMBL" id="CAF1126618.1"/>
    </source>
</evidence>
<feature type="signal peptide" evidence="2">
    <location>
        <begin position="1"/>
        <end position="22"/>
    </location>
</feature>
<feature type="region of interest" description="Disordered" evidence="1">
    <location>
        <begin position="351"/>
        <end position="414"/>
    </location>
</feature>
<dbReference type="Proteomes" id="UP000663828">
    <property type="component" value="Unassembled WGS sequence"/>
</dbReference>
<evidence type="ECO:0000256" key="2">
    <source>
        <dbReference type="SAM" id="SignalP"/>
    </source>
</evidence>
<keyword evidence="2" id="KW-0732">Signal</keyword>
<feature type="chain" id="PRO_5035685188" description="Thioredoxin domain-containing protein" evidence="2">
    <location>
        <begin position="23"/>
        <end position="430"/>
    </location>
</feature>
<dbReference type="GO" id="GO:0006457">
    <property type="term" value="P:protein folding"/>
    <property type="evidence" value="ECO:0007669"/>
    <property type="project" value="TreeGrafter"/>
</dbReference>
<accession>A0A814QHJ9</accession>
<dbReference type="InterPro" id="IPR013766">
    <property type="entry name" value="Thioredoxin_domain"/>
</dbReference>